<dbReference type="STRING" id="762982.HMPREF9442_02537"/>
<dbReference type="HOGENOM" id="CLU_042930_5_1_10"/>
<dbReference type="EMBL" id="AFBR01000072">
    <property type="protein sequence ID" value="EGG52037.1"/>
    <property type="molecule type" value="Genomic_DNA"/>
</dbReference>
<sequence>MRTITAVIPVRAGSTRLKNKNVAPFAGTNLLVNKIRQLQEVPEITKIVVSSDSDMMLAMAKTVGADTHKRAPEYCDEKTKTFGEVVRHIAENVDGETILWATCTSPLVFPRHYREAIAAYYPALGNGYDSLMSVECFKRYIWNENGPLNYELGLKHVPSQQLPALYFVTDGILMAPREKMIEWAYFHGQHPYKFIVDKRTGCDIDDGLDLACARAWLDMDESVSQIDPYMVNTTVGGVKYNNIIYCNPLFHLAERRVA</sequence>
<dbReference type="SUPFAM" id="SSF53448">
    <property type="entry name" value="Nucleotide-diphospho-sugar transferases"/>
    <property type="match status" value="1"/>
</dbReference>
<keyword evidence="2" id="KW-1185">Reference proteome</keyword>
<dbReference type="RefSeq" id="WP_008628549.1">
    <property type="nucleotide sequence ID" value="NZ_GL883870.1"/>
</dbReference>
<dbReference type="eggNOG" id="COG1083">
    <property type="taxonomic scope" value="Bacteria"/>
</dbReference>
<evidence type="ECO:0000313" key="2">
    <source>
        <dbReference type="Proteomes" id="UP000005546"/>
    </source>
</evidence>
<dbReference type="InterPro" id="IPR003329">
    <property type="entry name" value="Cytidylyl_trans"/>
</dbReference>
<dbReference type="Proteomes" id="UP000005546">
    <property type="component" value="Unassembled WGS sequence"/>
</dbReference>
<keyword evidence="1" id="KW-0808">Transferase</keyword>
<comment type="caution">
    <text evidence="1">The sequence shown here is derived from an EMBL/GenBank/DDBJ whole genome shotgun (WGS) entry which is preliminary data.</text>
</comment>
<name>F3QWF5_9BACT</name>
<reference evidence="1 2" key="1">
    <citation type="submission" date="2011-02" db="EMBL/GenBank/DDBJ databases">
        <authorList>
            <person name="Weinstock G."/>
            <person name="Sodergren E."/>
            <person name="Clifton S."/>
            <person name="Fulton L."/>
            <person name="Fulton B."/>
            <person name="Courtney L."/>
            <person name="Fronick C."/>
            <person name="Harrison M."/>
            <person name="Strong C."/>
            <person name="Farmer C."/>
            <person name="Delahaunty K."/>
            <person name="Markovic C."/>
            <person name="Hall O."/>
            <person name="Minx P."/>
            <person name="Tomlinson C."/>
            <person name="Mitreva M."/>
            <person name="Hou S."/>
            <person name="Chen J."/>
            <person name="Wollam A."/>
            <person name="Pepin K.H."/>
            <person name="Johnson M."/>
            <person name="Bhonagiri V."/>
            <person name="Zhang X."/>
            <person name="Suruliraj S."/>
            <person name="Warren W."/>
            <person name="Chinwalla A."/>
            <person name="Mardis E.R."/>
            <person name="Wilson R.K."/>
        </authorList>
    </citation>
    <scope>NUCLEOTIDE SEQUENCE [LARGE SCALE GENOMIC DNA]</scope>
    <source>
        <strain evidence="1 2">YIT 11841</strain>
    </source>
</reference>
<dbReference type="GO" id="GO:0008781">
    <property type="term" value="F:N-acylneuraminate cytidylyltransferase activity"/>
    <property type="evidence" value="ECO:0007669"/>
    <property type="project" value="TreeGrafter"/>
</dbReference>
<protein>
    <submittedName>
        <fullName evidence="1">Cytidylyltransferase</fullName>
    </submittedName>
</protein>
<gene>
    <name evidence="1" type="ORF">HMPREF9442_02537</name>
</gene>
<accession>F3QWF5</accession>
<organism evidence="1 2">
    <name type="scientific">Paraprevotella xylaniphila YIT 11841</name>
    <dbReference type="NCBI Taxonomy" id="762982"/>
    <lineage>
        <taxon>Bacteria</taxon>
        <taxon>Pseudomonadati</taxon>
        <taxon>Bacteroidota</taxon>
        <taxon>Bacteroidia</taxon>
        <taxon>Bacteroidales</taxon>
        <taxon>Prevotellaceae</taxon>
        <taxon>Paraprevotella</taxon>
    </lineage>
</organism>
<dbReference type="OrthoDB" id="9805604at2"/>
<keyword evidence="1" id="KW-0548">Nucleotidyltransferase</keyword>
<dbReference type="Gene3D" id="3.90.550.10">
    <property type="entry name" value="Spore Coat Polysaccharide Biosynthesis Protein SpsA, Chain A"/>
    <property type="match status" value="1"/>
</dbReference>
<dbReference type="PANTHER" id="PTHR21485">
    <property type="entry name" value="HAD SUPERFAMILY MEMBERS CMAS AND KDSC"/>
    <property type="match status" value="1"/>
</dbReference>
<dbReference type="InterPro" id="IPR050793">
    <property type="entry name" value="CMP-NeuNAc_synthase"/>
</dbReference>
<dbReference type="AlphaFoldDB" id="F3QWF5"/>
<dbReference type="InterPro" id="IPR029044">
    <property type="entry name" value="Nucleotide-diphossugar_trans"/>
</dbReference>
<dbReference type="Pfam" id="PF02348">
    <property type="entry name" value="CTP_transf_3"/>
    <property type="match status" value="1"/>
</dbReference>
<proteinExistence type="predicted"/>
<dbReference type="PANTHER" id="PTHR21485:SF6">
    <property type="entry name" value="N-ACYLNEURAMINATE CYTIDYLYLTRANSFERASE-RELATED"/>
    <property type="match status" value="1"/>
</dbReference>
<evidence type="ECO:0000313" key="1">
    <source>
        <dbReference type="EMBL" id="EGG52037.1"/>
    </source>
</evidence>